<organism evidence="1 2">
    <name type="scientific">Ataeniobius toweri</name>
    <dbReference type="NCBI Taxonomy" id="208326"/>
    <lineage>
        <taxon>Eukaryota</taxon>
        <taxon>Metazoa</taxon>
        <taxon>Chordata</taxon>
        <taxon>Craniata</taxon>
        <taxon>Vertebrata</taxon>
        <taxon>Euteleostomi</taxon>
        <taxon>Actinopterygii</taxon>
        <taxon>Neopterygii</taxon>
        <taxon>Teleostei</taxon>
        <taxon>Neoteleostei</taxon>
        <taxon>Acanthomorphata</taxon>
        <taxon>Ovalentaria</taxon>
        <taxon>Atherinomorphae</taxon>
        <taxon>Cyprinodontiformes</taxon>
        <taxon>Goodeidae</taxon>
        <taxon>Ataeniobius</taxon>
    </lineage>
</organism>
<name>A0ABU7CHH5_9TELE</name>
<sequence length="80" mass="8858">MPSLTMSAIHDMPARFVPACHLMPRKAIQSDLAAETGANMAVRFKGNARIRDLSWSFTGGVCESDTAPGRWRQERCTMFA</sequence>
<accession>A0ABU7CHH5</accession>
<protein>
    <submittedName>
        <fullName evidence="1">Uncharacterized protein</fullName>
    </submittedName>
</protein>
<comment type="caution">
    <text evidence="1">The sequence shown here is derived from an EMBL/GenBank/DDBJ whole genome shotgun (WGS) entry which is preliminary data.</text>
</comment>
<gene>
    <name evidence="1" type="ORF">ATANTOWER_007217</name>
</gene>
<keyword evidence="2" id="KW-1185">Reference proteome</keyword>
<dbReference type="EMBL" id="JAHUTI010090343">
    <property type="protein sequence ID" value="MED6261586.1"/>
    <property type="molecule type" value="Genomic_DNA"/>
</dbReference>
<reference evidence="1 2" key="1">
    <citation type="submission" date="2021-07" db="EMBL/GenBank/DDBJ databases">
        <authorList>
            <person name="Palmer J.M."/>
        </authorList>
    </citation>
    <scope>NUCLEOTIDE SEQUENCE [LARGE SCALE GENOMIC DNA]</scope>
    <source>
        <strain evidence="1 2">AT_MEX2019</strain>
        <tissue evidence="1">Muscle</tissue>
    </source>
</reference>
<evidence type="ECO:0000313" key="2">
    <source>
        <dbReference type="Proteomes" id="UP001345963"/>
    </source>
</evidence>
<dbReference type="Proteomes" id="UP001345963">
    <property type="component" value="Unassembled WGS sequence"/>
</dbReference>
<evidence type="ECO:0000313" key="1">
    <source>
        <dbReference type="EMBL" id="MED6261586.1"/>
    </source>
</evidence>
<proteinExistence type="predicted"/>